<name>A0A5S4GKH7_9ACTN</name>
<proteinExistence type="predicted"/>
<accession>A0A5S4GKH7</accession>
<keyword evidence="3" id="KW-1185">Reference proteome</keyword>
<sequence length="302" mass="34987">MNDKVMALYEMAFRDRYQECFEDEFQEFFSEIMERAHPDGDFVRVRPWGRQGDEKNDGYIISLRTVFAVYAPRKPTAAGAKKKIESDFKGCLPHWKNYIDRWIFVHNDREGVGPTVLKTILDLNREQQNEVAFPWGREALAERVRGLSHKDLRTLFPTVPTIADFVDVGMEEIQPVLDHLERARIPSGGDLRPVPEDKLEYNHLSDAVGQLIRLGSTPARTVRAYYQRVSDELLKDQTARAFADKYQELRRSGLDPDAIYEDLRRWVIGSDIATPTRHVAVYGVLAYFFQECDIFLRPPEES</sequence>
<protein>
    <recommendedName>
        <fullName evidence="1">ABC-three component systems C-terminal domain-containing protein</fullName>
    </recommendedName>
</protein>
<dbReference type="EMBL" id="VCKZ01000237">
    <property type="protein sequence ID" value="TMR33329.1"/>
    <property type="molecule type" value="Genomic_DNA"/>
</dbReference>
<comment type="caution">
    <text evidence="2">The sequence shown here is derived from an EMBL/GenBank/DDBJ whole genome shotgun (WGS) entry which is preliminary data.</text>
</comment>
<organism evidence="2 3">
    <name type="scientific">Actinomadura geliboluensis</name>
    <dbReference type="NCBI Taxonomy" id="882440"/>
    <lineage>
        <taxon>Bacteria</taxon>
        <taxon>Bacillati</taxon>
        <taxon>Actinomycetota</taxon>
        <taxon>Actinomycetes</taxon>
        <taxon>Streptosporangiales</taxon>
        <taxon>Thermomonosporaceae</taxon>
        <taxon>Actinomadura</taxon>
    </lineage>
</organism>
<reference evidence="2 3" key="1">
    <citation type="submission" date="2019-05" db="EMBL/GenBank/DDBJ databases">
        <title>Draft genome sequence of Actinomadura geliboluensis A8036.</title>
        <authorList>
            <person name="Saricaoglu S."/>
            <person name="Isik K."/>
        </authorList>
    </citation>
    <scope>NUCLEOTIDE SEQUENCE [LARGE SCALE GENOMIC DNA]</scope>
    <source>
        <strain evidence="2 3">A8036</strain>
    </source>
</reference>
<evidence type="ECO:0000259" key="1">
    <source>
        <dbReference type="Pfam" id="PF20275"/>
    </source>
</evidence>
<dbReference type="AlphaFoldDB" id="A0A5S4GKH7"/>
<dbReference type="InterPro" id="IPR046919">
    <property type="entry name" value="ABC-3C_CTD10"/>
</dbReference>
<evidence type="ECO:0000313" key="3">
    <source>
        <dbReference type="Proteomes" id="UP000305238"/>
    </source>
</evidence>
<dbReference type="OrthoDB" id="596297at2"/>
<dbReference type="Proteomes" id="UP000305238">
    <property type="component" value="Unassembled WGS sequence"/>
</dbReference>
<feature type="domain" description="ABC-three component systems C-terminal" evidence="1">
    <location>
        <begin position="172"/>
        <end position="295"/>
    </location>
</feature>
<dbReference type="Pfam" id="PF20275">
    <property type="entry name" value="CTD10"/>
    <property type="match status" value="1"/>
</dbReference>
<dbReference type="RefSeq" id="WP_138639423.1">
    <property type="nucleotide sequence ID" value="NZ_VCKZ01000237.1"/>
</dbReference>
<evidence type="ECO:0000313" key="2">
    <source>
        <dbReference type="EMBL" id="TMR33329.1"/>
    </source>
</evidence>
<gene>
    <name evidence="2" type="ORF">ETD96_27650</name>
</gene>